<evidence type="ECO:0000256" key="1">
    <source>
        <dbReference type="SAM" id="MobiDB-lite"/>
    </source>
</evidence>
<proteinExistence type="predicted"/>
<feature type="compositionally biased region" description="Low complexity" evidence="1">
    <location>
        <begin position="1186"/>
        <end position="1195"/>
    </location>
</feature>
<gene>
    <name evidence="2" type="ORF">CXG81DRAFT_25147</name>
</gene>
<sequence>MAAAAPGWEQPLDHQLMVSIQIDYTLERLVATGLGGRNASADPRSKHLALTDLKGGALVRKRRTDEYLKLFIVYTIGKSFESKSEPFTVSSNQLHYRHDLLINRALITEIAEHGISVKLYEVVRESHALVNATVNGTHAVPAATATMMSRATGEELSLSVITAMARRRPLKTDVRNPGDDFLTAMTSRAAAVPLAAPAIHAAAHADGTTVQVFRPARLSPAEQHNAWPRTGSLDELQARVTLPNPHPHHHQHPERHLSPHLLALTRGPNKALRTRSQHAHAALALLRPRTPPSPHHAAGVVETIMGSSAMAGFGGVPGRIGASGVVRPYALLNGKEVFPAEVRRQAKHRALSPAATRLGANTAANASTSASTITSTALGPASKRLRNHDGRKKTEVRHVLMSTLRLNPAGLFESQLTLAGSFPCMRGLTACRFGLRLDSPLLNDAQMRLFNPLIVQFTQILGLPAMPTPYTVLDAQAAPIVLTHRFFGQDASSRAVTSAVAGPRATDITLEGMHVVLVGLLPLRGFHDYLSRETLVVHVHDRQDKQPTRVSPPGAPMRVGRNPYGVAEFDLSELLRGETRIETAVRILPMPYVAELRHATLPAANWVESGSLLVARFRLSHPLKTVAAVARTRAMQDAAAITSLSSLPPTPASVAVDPTASRPSAPPIGQRPAERPDLASAHANESPSSPKHHGKSRSSTKSHPPPAAAAARPVSRPVSRPASRAPSASAPAPSVTARSTSSTAHSRVPLAAAAAGGASVTPPPMKHGVPVVRASSNALVDETSVHLLKHPVERGDAPYVSSPASPSTTLVTAIAATTAAAAAAAAAAARPKLKSLLLRLPARQRALVGRLDALVTRMNRAVLKCADNAELFSTRLSPAQRHGLDPQFDVVTGYHIYDRDVSLVLLEGWAPGNFATMAASVVSWLNEDPHATAMATAAATAAAAASALSSAAVTAGSTGKPRSAAAPMATATTTAPPSLVCVTVDAPSLARRSWIGLVAGIAHIQLEPRLAEIVQDNALYIRTKMPVQCFQAVMLLHRLATCDVTRSPLLDAHAQLATGGPSAAVTASTLRLSDVDSPMDGGIEPRMLPDHASIVALAQRFAGHMTFDGAALFRGASGHRSPARSIIGTASALATAATSAQPRSAPSLHPSRFNAMRLGPTHAERDDTADMGAEVDVEADAVSLTSASAPSSAEVSPRRRGPRSLPAGAHIPRRRVSPCPREPYLASSSGPFNYSMQAKGSATQQIAAWREQMREGDDYWAYGETYNSQLLTL</sequence>
<feature type="compositionally biased region" description="Low complexity" evidence="1">
    <location>
        <begin position="645"/>
        <end position="656"/>
    </location>
</feature>
<feature type="compositionally biased region" description="Low complexity" evidence="1">
    <location>
        <begin position="708"/>
        <end position="746"/>
    </location>
</feature>
<dbReference type="AlphaFoldDB" id="A0A4V1IUY8"/>
<dbReference type="OrthoDB" id="188352at2759"/>
<feature type="compositionally biased region" description="Basic residues" evidence="1">
    <location>
        <begin position="690"/>
        <end position="700"/>
    </location>
</feature>
<accession>A0A4V1IUY8</accession>
<organism evidence="2 3">
    <name type="scientific">Caulochytrium protostelioides</name>
    <dbReference type="NCBI Taxonomy" id="1555241"/>
    <lineage>
        <taxon>Eukaryota</taxon>
        <taxon>Fungi</taxon>
        <taxon>Fungi incertae sedis</taxon>
        <taxon>Chytridiomycota</taxon>
        <taxon>Chytridiomycota incertae sedis</taxon>
        <taxon>Chytridiomycetes</taxon>
        <taxon>Caulochytriales</taxon>
        <taxon>Caulochytriaceae</taxon>
        <taxon>Caulochytrium</taxon>
    </lineage>
</organism>
<dbReference type="EMBL" id="ML014149">
    <property type="protein sequence ID" value="RKP02209.1"/>
    <property type="molecule type" value="Genomic_DNA"/>
</dbReference>
<dbReference type="PANTHER" id="PTHR33667">
    <property type="entry name" value="SI:DKEY-57N24.6"/>
    <property type="match status" value="1"/>
</dbReference>
<feature type="region of interest" description="Disordered" evidence="1">
    <location>
        <begin position="645"/>
        <end position="746"/>
    </location>
</feature>
<reference evidence="3" key="1">
    <citation type="journal article" date="2018" name="Nat. Microbiol.">
        <title>Leveraging single-cell genomics to expand the fungal tree of life.</title>
        <authorList>
            <person name="Ahrendt S.R."/>
            <person name="Quandt C.A."/>
            <person name="Ciobanu D."/>
            <person name="Clum A."/>
            <person name="Salamov A."/>
            <person name="Andreopoulos B."/>
            <person name="Cheng J.F."/>
            <person name="Woyke T."/>
            <person name="Pelin A."/>
            <person name="Henrissat B."/>
            <person name="Reynolds N.K."/>
            <person name="Benny G.L."/>
            <person name="Smith M.E."/>
            <person name="James T.Y."/>
            <person name="Grigoriev I.V."/>
        </authorList>
    </citation>
    <scope>NUCLEOTIDE SEQUENCE [LARGE SCALE GENOMIC DNA]</scope>
    <source>
        <strain evidence="3">ATCC 52028</strain>
    </source>
</reference>
<name>A0A4V1IUY8_9FUNG</name>
<feature type="region of interest" description="Disordered" evidence="1">
    <location>
        <begin position="1183"/>
        <end position="1221"/>
    </location>
</feature>
<protein>
    <submittedName>
        <fullName evidence="2">Uncharacterized protein</fullName>
    </submittedName>
</protein>
<dbReference type="PANTHER" id="PTHR33667:SF7">
    <property type="entry name" value="RIKEN CDNA 1810020O05 GENE"/>
    <property type="match status" value="1"/>
</dbReference>
<dbReference type="Proteomes" id="UP000274922">
    <property type="component" value="Unassembled WGS sequence"/>
</dbReference>
<evidence type="ECO:0000313" key="2">
    <source>
        <dbReference type="EMBL" id="RKP02209.1"/>
    </source>
</evidence>
<keyword evidence="3" id="KW-1185">Reference proteome</keyword>
<dbReference type="STRING" id="1555241.A0A4V1IUY8"/>
<evidence type="ECO:0000313" key="3">
    <source>
        <dbReference type="Proteomes" id="UP000274922"/>
    </source>
</evidence>